<dbReference type="RefSeq" id="WP_012607819.1">
    <property type="nucleotide sequence ID" value="NC_011766.1"/>
</dbReference>
<evidence type="ECO:0008006" key="4">
    <source>
        <dbReference type="Google" id="ProtNLM"/>
    </source>
</evidence>
<feature type="transmembrane region" description="Helical" evidence="1">
    <location>
        <begin position="80"/>
        <end position="99"/>
    </location>
</feature>
<dbReference type="eggNOG" id="arCOG04106">
    <property type="taxonomic scope" value="Archaea"/>
</dbReference>
<dbReference type="HOGENOM" id="CLU_105710_0_0_2"/>
<dbReference type="InterPro" id="IPR032690">
    <property type="entry name" value="CarS"/>
</dbReference>
<accession>B8D2T0</accession>
<evidence type="ECO:0000256" key="1">
    <source>
        <dbReference type="SAM" id="Phobius"/>
    </source>
</evidence>
<organism evidence="2 3">
    <name type="scientific">Desulfurococcus amylolyticus (strain DSM 18924 / JCM 16383 / VKM B-2413 / 1221n)</name>
    <name type="common">Desulfurococcus kamchatkensis</name>
    <dbReference type="NCBI Taxonomy" id="490899"/>
    <lineage>
        <taxon>Archaea</taxon>
        <taxon>Thermoproteota</taxon>
        <taxon>Thermoprotei</taxon>
        <taxon>Desulfurococcales</taxon>
        <taxon>Desulfurococcaceae</taxon>
        <taxon>Desulfurococcus</taxon>
    </lineage>
</organism>
<name>B8D2T0_DESA1</name>
<dbReference type="PANTHER" id="PTHR39650:SF1">
    <property type="entry name" value="CDP-ARCHAEOL SYNTHASE"/>
    <property type="match status" value="1"/>
</dbReference>
<feature type="transmembrane region" description="Helical" evidence="1">
    <location>
        <begin position="6"/>
        <end position="27"/>
    </location>
</feature>
<gene>
    <name evidence="2" type="ordered locus">DKAM_0148</name>
</gene>
<feature type="transmembrane region" description="Helical" evidence="1">
    <location>
        <begin position="111"/>
        <end position="130"/>
    </location>
</feature>
<dbReference type="EMBL" id="CP001140">
    <property type="protein sequence ID" value="ACL10477.1"/>
    <property type="molecule type" value="Genomic_DNA"/>
</dbReference>
<evidence type="ECO:0000313" key="2">
    <source>
        <dbReference type="EMBL" id="ACL10477.1"/>
    </source>
</evidence>
<dbReference type="STRING" id="490899.DKAM_0148"/>
<feature type="transmembrane region" description="Helical" evidence="1">
    <location>
        <begin position="55"/>
        <end position="74"/>
    </location>
</feature>
<dbReference type="PANTHER" id="PTHR39650">
    <property type="entry name" value="CDP-ARCHAEOL SYNTHASE"/>
    <property type="match status" value="1"/>
</dbReference>
<dbReference type="GeneID" id="7170459"/>
<dbReference type="KEGG" id="dka:DKAM_0148"/>
<keyword evidence="1" id="KW-0472">Membrane</keyword>
<feature type="transmembrane region" description="Helical" evidence="1">
    <location>
        <begin position="142"/>
        <end position="164"/>
    </location>
</feature>
<proteinExistence type="predicted"/>
<evidence type="ECO:0000313" key="3">
    <source>
        <dbReference type="Proteomes" id="UP000006903"/>
    </source>
</evidence>
<reference evidence="2 3" key="1">
    <citation type="journal article" date="2009" name="J. Bacteriol.">
        <title>Complete genome sequence of the anaerobic, protein-degrading hyperthermophilic crenarchaeon Desulfurococcus kamchatkensis.</title>
        <authorList>
            <person name="Ravin N.V."/>
            <person name="Mardanov A.V."/>
            <person name="Beletsky A.V."/>
            <person name="Kublanov I.V."/>
            <person name="Kolganova T.V."/>
            <person name="Lebedinsky A.V."/>
            <person name="Chernyh N.A."/>
            <person name="Bonch-Osmolovskaya E.A."/>
            <person name="Skryabin K.G."/>
        </authorList>
    </citation>
    <scope>NUCLEOTIDE SEQUENCE [LARGE SCALE GENOMIC DNA]</scope>
    <source>
        <strain evidence="3">DSM 18924 / JCM 16383 / VKM B-2413 / 1221n</strain>
    </source>
</reference>
<keyword evidence="1" id="KW-0812">Transmembrane</keyword>
<dbReference type="AlphaFoldDB" id="B8D2T0"/>
<protein>
    <recommendedName>
        <fullName evidence="4">CDP-2,3-bis-(O-geranylgeranyl)-sn-glycerol synthase</fullName>
    </recommendedName>
</protein>
<sequence>MDIESYIVWIVKYYLPAMIANASPLLVKGDKVIDKGRLFIDGKPILGNHKTWEGFAIGVINSYLTGSAVGIAFGDPCIQVLSVVAGVSSMLGDLVGAFIKRRLGLKPGRPLPIIDQLSFALMTTLSYLLLGVVDVISRPDYVLSTLALIFILHVAANNIAYMLGVKETRW</sequence>
<keyword evidence="1" id="KW-1133">Transmembrane helix</keyword>
<dbReference type="Proteomes" id="UP000006903">
    <property type="component" value="Chromosome"/>
</dbReference>
<dbReference type="Pfam" id="PF01864">
    <property type="entry name" value="CarS-like"/>
    <property type="match status" value="1"/>
</dbReference>